<comment type="caution">
    <text evidence="1">The sequence shown here is derived from an EMBL/GenBank/DDBJ whole genome shotgun (WGS) entry which is preliminary data.</text>
</comment>
<dbReference type="SUPFAM" id="SSF52540">
    <property type="entry name" value="P-loop containing nucleoside triphosphate hydrolases"/>
    <property type="match status" value="1"/>
</dbReference>
<reference evidence="1 2" key="1">
    <citation type="submission" date="2017-08" db="EMBL/GenBank/DDBJ databases">
        <title>Burning lignite coal seam in the remote Altai Mountains harbors a hydrogen-driven thermophilic microbial community.</title>
        <authorList>
            <person name="Kadnikov V.V."/>
            <person name="Mardanov A.V."/>
            <person name="Ivasenko D."/>
            <person name="Beletsky A.V."/>
            <person name="Karnachuk O.V."/>
            <person name="Ravin N.V."/>
        </authorList>
    </citation>
    <scope>NUCLEOTIDE SEQUENCE [LARGE SCALE GENOMIC DNA]</scope>
    <source>
        <strain evidence="1">AL33</strain>
    </source>
</reference>
<dbReference type="Proteomes" id="UP000244180">
    <property type="component" value="Unassembled WGS sequence"/>
</dbReference>
<accession>A0A2T5G434</accession>
<name>A0A2T5G434_HYDSH</name>
<evidence type="ECO:0000313" key="2">
    <source>
        <dbReference type="Proteomes" id="UP000244180"/>
    </source>
</evidence>
<evidence type="ECO:0000313" key="1">
    <source>
        <dbReference type="EMBL" id="PTQ50935.1"/>
    </source>
</evidence>
<proteinExistence type="predicted"/>
<dbReference type="Gene3D" id="3.40.50.300">
    <property type="entry name" value="P-loop containing nucleotide triphosphate hydrolases"/>
    <property type="match status" value="1"/>
</dbReference>
<protein>
    <submittedName>
        <fullName evidence="1">Uncharacterized protein</fullName>
    </submittedName>
</protein>
<dbReference type="InterPro" id="IPR027417">
    <property type="entry name" value="P-loop_NTPase"/>
</dbReference>
<organism evidence="1 2">
    <name type="scientific">Hydrogenibacillus schlegelii</name>
    <name type="common">Bacillus schlegelii</name>
    <dbReference type="NCBI Taxonomy" id="1484"/>
    <lineage>
        <taxon>Bacteria</taxon>
        <taxon>Bacillati</taxon>
        <taxon>Bacillota</taxon>
        <taxon>Bacilli</taxon>
        <taxon>Bacillales</taxon>
        <taxon>Bacillales Family X. Incertae Sedis</taxon>
        <taxon>Hydrogenibacillus</taxon>
    </lineage>
</organism>
<dbReference type="EMBL" id="PEBV01000061">
    <property type="protein sequence ID" value="PTQ50935.1"/>
    <property type="molecule type" value="Genomic_DNA"/>
</dbReference>
<gene>
    <name evidence="1" type="ORF">HSCHL_2047</name>
</gene>
<dbReference type="RefSeq" id="WP_273000798.1">
    <property type="nucleotide sequence ID" value="NZ_PEBV01000061.1"/>
</dbReference>
<sequence>MALAERFRRAIAANPKRNGFGDFFADLLNDVAVPVSPDDLKGRGKILAFLSLYPGSGATTLSIYAAMTLTGKKDEPKEVALADLTPWGKARSYLGLHPDDYPASVLDLIRAEDGDDAARFGVLHPFGFFVFPGVVHRLDAVLELLPEPLAAVRAAARIKASFDTGLLILPPVESGGWAGAMVADRIFLVVPPARAALDALPDALSILDRFGARGRTKVVLNQAGKPGTMDPRDVLPVIRPDATLPYDAKVEESINQRRPDYARRFSARFQKAMRPILRL</sequence>
<dbReference type="AlphaFoldDB" id="A0A2T5G434"/>